<dbReference type="GO" id="GO:0007015">
    <property type="term" value="P:actin filament organization"/>
    <property type="evidence" value="ECO:0007669"/>
    <property type="project" value="TreeGrafter"/>
</dbReference>
<evidence type="ECO:0000256" key="2">
    <source>
        <dbReference type="ARBA" id="ARBA00022473"/>
    </source>
</evidence>
<dbReference type="InterPro" id="IPR043446">
    <property type="entry name" value="Neurabin-like"/>
</dbReference>
<dbReference type="PANTHER" id="PTHR16154">
    <property type="entry name" value="NEURABIN"/>
    <property type="match status" value="1"/>
</dbReference>
<dbReference type="FunFam" id="1.10.150.50:FF:000008">
    <property type="entry name" value="Neurabin-1 isoform 1-like protein"/>
    <property type="match status" value="1"/>
</dbReference>
<feature type="compositionally biased region" description="Basic and acidic residues" evidence="18">
    <location>
        <begin position="147"/>
        <end position="158"/>
    </location>
</feature>
<keyword evidence="8" id="KW-0770">Synapse</keyword>
<evidence type="ECO:0000256" key="1">
    <source>
        <dbReference type="ARBA" id="ARBA00004245"/>
    </source>
</evidence>
<dbReference type="Gene3D" id="1.10.150.50">
    <property type="entry name" value="Transcription Factor, Ets-1"/>
    <property type="match status" value="1"/>
</dbReference>
<keyword evidence="7" id="KW-0524">Neurogenesis</keyword>
<evidence type="ECO:0000256" key="17">
    <source>
        <dbReference type="SAM" id="Coils"/>
    </source>
</evidence>
<feature type="compositionally biased region" description="Acidic residues" evidence="18">
    <location>
        <begin position="266"/>
        <end position="281"/>
    </location>
</feature>
<dbReference type="SUPFAM" id="SSF50156">
    <property type="entry name" value="PDZ domain-like"/>
    <property type="match status" value="1"/>
</dbReference>
<keyword evidence="3" id="KW-0963">Cytoplasm</keyword>
<dbReference type="OrthoDB" id="62701at2759"/>
<dbReference type="GO" id="GO:0019722">
    <property type="term" value="P:calcium-mediated signaling"/>
    <property type="evidence" value="ECO:0007669"/>
    <property type="project" value="TreeGrafter"/>
</dbReference>
<evidence type="ECO:0000256" key="5">
    <source>
        <dbReference type="ARBA" id="ARBA00022599"/>
    </source>
</evidence>
<keyword evidence="5" id="KW-0771">Synaptosome</keyword>
<feature type="compositionally biased region" description="Basic residues" evidence="18">
    <location>
        <begin position="688"/>
        <end position="697"/>
    </location>
</feature>
<dbReference type="InParanoid" id="A0A1S3GTI3"/>
<feature type="compositionally biased region" description="Low complexity" evidence="18">
    <location>
        <begin position="924"/>
        <end position="943"/>
    </location>
</feature>
<dbReference type="GO" id="GO:0014069">
    <property type="term" value="C:postsynaptic density"/>
    <property type="evidence" value="ECO:0007669"/>
    <property type="project" value="TreeGrafter"/>
</dbReference>
<evidence type="ECO:0000256" key="16">
    <source>
        <dbReference type="ARBA" id="ARBA00082439"/>
    </source>
</evidence>
<accession>A0A1S3GTI3</accession>
<evidence type="ECO:0000256" key="9">
    <source>
        <dbReference type="ARBA" id="ARBA00023054"/>
    </source>
</evidence>
<feature type="compositionally biased region" description="Low complexity" evidence="18">
    <location>
        <begin position="892"/>
        <end position="908"/>
    </location>
</feature>
<dbReference type="AlphaFoldDB" id="A0A1S3GTI3"/>
<evidence type="ECO:0000256" key="6">
    <source>
        <dbReference type="ARBA" id="ARBA00022782"/>
    </source>
</evidence>
<feature type="compositionally biased region" description="Low complexity" evidence="18">
    <location>
        <begin position="255"/>
        <end position="265"/>
    </location>
</feature>
<feature type="domain" description="SAM" evidence="19">
    <location>
        <begin position="974"/>
        <end position="1037"/>
    </location>
</feature>
<dbReference type="KEGG" id="dord:106001773"/>
<reference evidence="22" key="1">
    <citation type="submission" date="2025-08" db="UniProtKB">
        <authorList>
            <consortium name="RefSeq"/>
        </authorList>
    </citation>
    <scope>IDENTIFICATION</scope>
    <source>
        <tissue evidence="22">Kidney</tissue>
    </source>
</reference>
<evidence type="ECO:0000256" key="10">
    <source>
        <dbReference type="ARBA" id="ARBA00023203"/>
    </source>
</evidence>
<organism evidence="21 22">
    <name type="scientific">Dipodomys ordii</name>
    <name type="common">Ord's kangaroo rat</name>
    <dbReference type="NCBI Taxonomy" id="10020"/>
    <lineage>
        <taxon>Eukaryota</taxon>
        <taxon>Metazoa</taxon>
        <taxon>Chordata</taxon>
        <taxon>Craniata</taxon>
        <taxon>Vertebrata</taxon>
        <taxon>Euteleostomi</taxon>
        <taxon>Mammalia</taxon>
        <taxon>Eutheria</taxon>
        <taxon>Euarchontoglires</taxon>
        <taxon>Glires</taxon>
        <taxon>Rodentia</taxon>
        <taxon>Castorimorpha</taxon>
        <taxon>Heteromyidae</taxon>
        <taxon>Dipodomyinae</taxon>
        <taxon>Dipodomys</taxon>
    </lineage>
</organism>
<dbReference type="FunFam" id="2.30.42.10:FF:000010">
    <property type="entry name" value="Neurabin-1 isoform 1"/>
    <property type="match status" value="1"/>
</dbReference>
<feature type="coiled-coil region" evidence="17">
    <location>
        <begin position="527"/>
        <end position="624"/>
    </location>
</feature>
<evidence type="ECO:0000256" key="13">
    <source>
        <dbReference type="ARBA" id="ARBA00067399"/>
    </source>
</evidence>
<evidence type="ECO:0000256" key="18">
    <source>
        <dbReference type="SAM" id="MobiDB-lite"/>
    </source>
</evidence>
<dbReference type="GO" id="GO:0031175">
    <property type="term" value="P:neuron projection development"/>
    <property type="evidence" value="ECO:0007669"/>
    <property type="project" value="TreeGrafter"/>
</dbReference>
<evidence type="ECO:0000313" key="22">
    <source>
        <dbReference type="RefSeq" id="XP_012892213.1"/>
    </source>
</evidence>
<feature type="domain" description="PDZ" evidence="20">
    <location>
        <begin position="352"/>
        <end position="440"/>
    </location>
</feature>
<feature type="compositionally biased region" description="Acidic residues" evidence="18">
    <location>
        <begin position="473"/>
        <end position="490"/>
    </location>
</feature>
<dbReference type="InterPro" id="IPR036034">
    <property type="entry name" value="PDZ_sf"/>
</dbReference>
<dbReference type="GO" id="GO:0051015">
    <property type="term" value="F:actin filament binding"/>
    <property type="evidence" value="ECO:0007669"/>
    <property type="project" value="TreeGrafter"/>
</dbReference>
<feature type="compositionally biased region" description="Basic and acidic residues" evidence="18">
    <location>
        <begin position="808"/>
        <end position="821"/>
    </location>
</feature>
<evidence type="ECO:0000256" key="7">
    <source>
        <dbReference type="ARBA" id="ARBA00022902"/>
    </source>
</evidence>
<keyword evidence="10" id="KW-0009">Actin-binding</keyword>
<evidence type="ECO:0000256" key="3">
    <source>
        <dbReference type="ARBA" id="ARBA00022490"/>
    </source>
</evidence>
<keyword evidence="9 17" id="KW-0175">Coiled coil</keyword>
<dbReference type="GO" id="GO:0030425">
    <property type="term" value="C:dendrite"/>
    <property type="evidence" value="ECO:0007669"/>
    <property type="project" value="TreeGrafter"/>
</dbReference>
<dbReference type="Gene3D" id="2.30.42.10">
    <property type="match status" value="1"/>
</dbReference>
<evidence type="ECO:0000256" key="8">
    <source>
        <dbReference type="ARBA" id="ARBA00023018"/>
    </source>
</evidence>
<dbReference type="InterPro" id="IPR001478">
    <property type="entry name" value="PDZ"/>
</dbReference>
<dbReference type="SUPFAM" id="SSF47769">
    <property type="entry name" value="SAM/Pointed domain"/>
    <property type="match status" value="1"/>
</dbReference>
<dbReference type="GeneID" id="106001773"/>
<dbReference type="InterPro" id="IPR040645">
    <property type="entry name" value="Neurabin-1/2_PDZ"/>
</dbReference>
<dbReference type="PANTHER" id="PTHR16154:SF24">
    <property type="entry name" value="NEURABIN-2"/>
    <property type="match status" value="1"/>
</dbReference>
<comment type="subcellular location">
    <subcellularLocation>
        <location evidence="1">Cytoplasm</location>
        <location evidence="1">Cytoskeleton</location>
    </subcellularLocation>
    <subcellularLocation>
        <location evidence="12">Synapse</location>
        <location evidence="12">Synaptosome</location>
    </subcellularLocation>
</comment>
<dbReference type="CDD" id="cd06790">
    <property type="entry name" value="PDZ_neurabin-like"/>
    <property type="match status" value="1"/>
</dbReference>
<keyword evidence="4" id="KW-0597">Phosphoprotein</keyword>
<evidence type="ECO:0000259" key="20">
    <source>
        <dbReference type="PROSITE" id="PS50106"/>
    </source>
</evidence>
<feature type="region of interest" description="Disordered" evidence="18">
    <location>
        <begin position="473"/>
        <end position="494"/>
    </location>
</feature>
<dbReference type="PROSITE" id="PS50106">
    <property type="entry name" value="PDZ"/>
    <property type="match status" value="1"/>
</dbReference>
<dbReference type="GO" id="GO:0005737">
    <property type="term" value="C:cytoplasm"/>
    <property type="evidence" value="ECO:0007669"/>
    <property type="project" value="TreeGrafter"/>
</dbReference>
<keyword evidence="11" id="KW-0206">Cytoskeleton</keyword>
<dbReference type="STRING" id="10020.ENSDORP00000012691"/>
<feature type="region of interest" description="Disordered" evidence="18">
    <location>
        <begin position="684"/>
        <end position="953"/>
    </location>
</feature>
<feature type="compositionally biased region" description="Low complexity" evidence="18">
    <location>
        <begin position="783"/>
        <end position="801"/>
    </location>
</feature>
<keyword evidence="6" id="KW-0221">Differentiation</keyword>
<feature type="region of interest" description="Disordered" evidence="18">
    <location>
        <begin position="1038"/>
        <end position="1065"/>
    </location>
</feature>
<gene>
    <name evidence="22" type="primary">LOC106001773</name>
</gene>
<sequence>MAVQPCWPCPAAAAGDKEAAARRLLRQERAGLQDRKLDVVVRFNGSTEALDKLDADAVSPTVSQLSAVFEKADSRTGLHRGPGPPRAAAAGAAQVNSKLVSKRSRVFQPPPPPPAPSGDAPTDKERSGPGGQQPPQHRVAPARPPPKPREVRKIKPVEVEESGDSEAESAPGEVIQAEVTVHAALENGSTSATTASPAPEEPKAQAAPEEEVATVAEPERGVGNGRAPDVAPEEADESKKEDFSEADLVDVSAYSGLGEDSGGSALEEDDEEDEEDAEPPYEPESGCVEIPGLSEEEDPAPSRKIHFSTAPIQVFSTYSNEDYDRRNEDVDPMAASAEYELEKRVERLELFPVELEKDSEGLGISIIGMGAGADMGLEKLGIFVKTVTEGGAAHRDGRIQVNDLLVEVDGTSLVGVTQSFAASVLRNTKGRVRFMIGRERPGEQSEVAQLIQQTLEQERWQREMMEQRYAQYGEDDDETGEYATDEEEELSPTFPGGEMAIEVFELAENEDALSPVDMEPEKLVHKFKELQIKHAVTEAEIQQLKRKLQSLEQEKGRWRVEKAQLEQSVEENKERMEKLEGYWGEAQSLCQAVDEHLRETQAQYQALERKYSKAKRLIKDYQQKEIEFLKKETAQRRVLEESELARKEEMDKLLDKSGLFFTDLDLAVPETARLDSSLHKARAQLLAKGRRHRPSRSRLRDSASSAEDGEGSDGPGGKVTDGCGSPLHRLRSPLHSGPGSPAGGSFCLEPPGLRRSLDEDEPPPSPRTRYRPLHNATSHEGLAAASSSPPRSAPSSDSSPSFVRRHPRAEPHSEDDSRDASPPEPASPTIGLDKKTRRKFLDLGVTLRRASTGKSRKEKGSNRLSMGSRESVEGSGRSGGSPFLPFSWFTDSGKGSASSGSTTSPTCSPKHEGFSPKKSASQESTLSDDSTPPSSSPKIPSGPRQEAKCSYPYHTLSQSSDEFLDEPLSSVQHWNSQQVGQWLHSLNLEQYAAEFAARQVDGPQLLQLDGSKLKSLGLSNSHDRALVKRKLKELAAAAEKERKAQEKAARQREKLRRREQEAKKS</sequence>
<evidence type="ECO:0000256" key="15">
    <source>
        <dbReference type="ARBA" id="ARBA00077125"/>
    </source>
</evidence>
<evidence type="ECO:0000313" key="21">
    <source>
        <dbReference type="Proteomes" id="UP000081671"/>
    </source>
</evidence>
<dbReference type="CDD" id="cd09512">
    <property type="entry name" value="SAM_Neurabin-like"/>
    <property type="match status" value="1"/>
</dbReference>
<dbReference type="Proteomes" id="UP000081671">
    <property type="component" value="Unplaced"/>
</dbReference>
<dbReference type="PROSITE" id="PS50105">
    <property type="entry name" value="SAM_DOMAIN"/>
    <property type="match status" value="1"/>
</dbReference>
<dbReference type="SMART" id="SM00228">
    <property type="entry name" value="PDZ"/>
    <property type="match status" value="1"/>
</dbReference>
<protein>
    <recommendedName>
        <fullName evidence="13">Neurabin-1</fullName>
    </recommendedName>
    <alternativeName>
        <fullName evidence="15">Neurabin-I</fullName>
    </alternativeName>
    <alternativeName>
        <fullName evidence="14">Neural tissue-specific F-actin-binding protein I</fullName>
    </alternativeName>
    <alternativeName>
        <fullName evidence="16">Protein phosphatase 1 regulatory subunit 9A</fullName>
    </alternativeName>
</protein>
<name>A0A1S3GTI3_DIPOR</name>
<evidence type="ECO:0000259" key="19">
    <source>
        <dbReference type="PROSITE" id="PS50105"/>
    </source>
</evidence>
<keyword evidence="2" id="KW-0217">Developmental protein</keyword>
<dbReference type="RefSeq" id="XP_012892213.1">
    <property type="nucleotide sequence ID" value="XM_013036759.1"/>
</dbReference>
<evidence type="ECO:0000256" key="4">
    <source>
        <dbReference type="ARBA" id="ARBA00022553"/>
    </source>
</evidence>
<dbReference type="GO" id="GO:0015629">
    <property type="term" value="C:actin cytoskeleton"/>
    <property type="evidence" value="ECO:0007669"/>
    <property type="project" value="TreeGrafter"/>
</dbReference>
<dbReference type="Pfam" id="PF07647">
    <property type="entry name" value="SAM_2"/>
    <property type="match status" value="1"/>
</dbReference>
<dbReference type="FunCoup" id="A0A1S3GTI3">
    <property type="interactions" value="1258"/>
</dbReference>
<proteinExistence type="predicted"/>
<evidence type="ECO:0000256" key="11">
    <source>
        <dbReference type="ARBA" id="ARBA00023212"/>
    </source>
</evidence>
<dbReference type="InterPro" id="IPR013761">
    <property type="entry name" value="SAM/pointed_sf"/>
</dbReference>
<dbReference type="Pfam" id="PF17817">
    <property type="entry name" value="PDZ_5"/>
    <property type="match status" value="1"/>
</dbReference>
<dbReference type="SMART" id="SM00454">
    <property type="entry name" value="SAM"/>
    <property type="match status" value="1"/>
</dbReference>
<dbReference type="InterPro" id="IPR001660">
    <property type="entry name" value="SAM"/>
</dbReference>
<feature type="region of interest" description="Disordered" evidence="18">
    <location>
        <begin position="71"/>
        <end position="308"/>
    </location>
</feature>
<evidence type="ECO:0000256" key="14">
    <source>
        <dbReference type="ARBA" id="ARBA00076637"/>
    </source>
</evidence>
<dbReference type="Pfam" id="PF00595">
    <property type="entry name" value="PDZ"/>
    <property type="match status" value="1"/>
</dbReference>
<keyword evidence="21" id="KW-1185">Reference proteome</keyword>
<evidence type="ECO:0000256" key="12">
    <source>
        <dbReference type="ARBA" id="ARBA00034102"/>
    </source>
</evidence>